<keyword evidence="8" id="KW-1185">Reference proteome</keyword>
<evidence type="ECO:0000259" key="5">
    <source>
        <dbReference type="PROSITE" id="PS51149"/>
    </source>
</evidence>
<dbReference type="STRING" id="386415.NT01CX_0498"/>
<proteinExistence type="predicted"/>
<evidence type="ECO:0000256" key="1">
    <source>
        <dbReference type="ARBA" id="ARBA00022818"/>
    </source>
</evidence>
<dbReference type="InterPro" id="IPR051215">
    <property type="entry name" value="GRE"/>
</dbReference>
<keyword evidence="7" id="KW-0670">Pyruvate</keyword>
<dbReference type="InterPro" id="IPR019777">
    <property type="entry name" value="Form_AcTrfase_GR_CS"/>
</dbReference>
<dbReference type="InterPro" id="IPR001150">
    <property type="entry name" value="Gly_radical"/>
</dbReference>
<dbReference type="EMBL" id="CP000382">
    <property type="protein sequence ID" value="ABK62487.1"/>
    <property type="molecule type" value="Genomic_DNA"/>
</dbReference>
<sequence length="850" mass="95291">MNDILARNYSSIPKERINILIEDLYSVTPEIEADRAVLITESFKETESMPMVIRRAKALEKILSEMPIVIRDSELIVGNLTKKPRAAQIFPEFSNKWLLDEFDRLANRKGDVFLISEDTKDKLREVFKYWDGKTTNEFATEIMFDETKEAMDEGVFTVGNYYFNGVGHICVDYAKVLSKGFNGIIQEVQEERKKADKGDPNYIKKDQFLTSVEITCKAAVKFAKRFGEEAKTLASRTMDSKRREELLQIAHNCEWVPANPARNFYEALQAFWFVQAIIQIESNGHSISPMRFDQYMYPYFKNDIESGRIDMSRAQELLDCLWVKFNDVNKVRDEGSTKAFGGYPMFQNLIVGGQTIYGEDATNELSFMCLEATAHTKLPQPSISIRGWNKTPDELLFKAAEVSRLGLGMPAYYNDEVIIPSLLNRGLSMEDARDYGIIGCVEPQKGGKTEGWHDAAFFNMAKVLEITMNNGMSNGKQLGPKTGDVTLFNSFEEFMNAYREQMKYFVKLLANADNCVDVAHGMRAPLPFLSSMVYDCIGKGKSLQEGGAHYNFTGPQGVGVANTADSLEVIKKLVFEERLVSMGDLKEALDTNFGECNSSNSLNLNSINNINPENLNRETIMAVIEKLLFKESNISVNNLNSNINLGNYQGKESLRQMLINRAPKYGNDIDEVDNLAREAALIYCKEVEKYTNPRNGKFQPGLYPVSANVPMGAQTGATPDGRKAGEPLADGVSPVSGRDQNGPTAAVNSVAKLDHAIASNGTLFNQKFHPSALQGEAGLRNLSALVRTFFENKGMHVQFNVVSREMLLDAQKNPEKYKSLVVRVAGYSAHFTSLDKSIQDDIIKRTEHQL</sequence>
<keyword evidence="7" id="KW-0808">Transferase</keyword>
<feature type="domain" description="Glycine radical" evidence="5">
    <location>
        <begin position="730"/>
        <end position="850"/>
    </location>
</feature>
<feature type="modified residue" description="Glycine radical" evidence="3 4">
    <location>
        <position position="826"/>
    </location>
</feature>
<dbReference type="Gene3D" id="3.20.70.20">
    <property type="match status" value="2"/>
</dbReference>
<dbReference type="AlphaFoldDB" id="A0Q2W7"/>
<keyword evidence="2 7" id="KW-0456">Lyase</keyword>
<dbReference type="GO" id="GO:0008861">
    <property type="term" value="F:formate C-acetyltransferase activity"/>
    <property type="evidence" value="ECO:0007669"/>
    <property type="project" value="UniProtKB-EC"/>
</dbReference>
<dbReference type="HOGENOM" id="CLU_009096_0_1_9"/>
<dbReference type="eggNOG" id="COG1882">
    <property type="taxonomic scope" value="Bacteria"/>
</dbReference>
<dbReference type="Pfam" id="PF02901">
    <property type="entry name" value="PFL-like"/>
    <property type="match status" value="2"/>
</dbReference>
<dbReference type="PROSITE" id="PS51554">
    <property type="entry name" value="PFL"/>
    <property type="match status" value="1"/>
</dbReference>
<dbReference type="SUPFAM" id="SSF51998">
    <property type="entry name" value="PFL-like glycyl radical enzymes"/>
    <property type="match status" value="1"/>
</dbReference>
<evidence type="ECO:0000259" key="6">
    <source>
        <dbReference type="PROSITE" id="PS51554"/>
    </source>
</evidence>
<protein>
    <submittedName>
        <fullName evidence="7">Pyruvate formate-lyase</fullName>
        <ecNumber evidence="7">2.3.1.54</ecNumber>
    </submittedName>
</protein>
<evidence type="ECO:0000313" key="7">
    <source>
        <dbReference type="EMBL" id="ABK62487.1"/>
    </source>
</evidence>
<dbReference type="PANTHER" id="PTHR43641">
    <property type="entry name" value="FORMATE ACETYLTRANSFERASE 3-RELATED"/>
    <property type="match status" value="1"/>
</dbReference>
<dbReference type="PROSITE" id="PS51149">
    <property type="entry name" value="GLY_RADICAL_2"/>
    <property type="match status" value="1"/>
</dbReference>
<keyword evidence="1 3" id="KW-0556">Organic radical</keyword>
<gene>
    <name evidence="7" type="ordered locus">NT01CX_0498</name>
</gene>
<reference evidence="7 8" key="1">
    <citation type="journal article" date="2006" name="Nat. Biotechnol.">
        <title>The genome and transcriptomes of the anti-tumor agent Clostridium novyi-NT.</title>
        <authorList>
            <person name="Bettegowda C."/>
            <person name="Huang X."/>
            <person name="Lin J."/>
            <person name="Cheong I."/>
            <person name="Kohli M."/>
            <person name="Szabo S.A."/>
            <person name="Zhang X."/>
            <person name="Diaz L.A. Jr."/>
            <person name="Velculescu V.E."/>
            <person name="Parmigiani G."/>
            <person name="Kinzler K.W."/>
            <person name="Vogelstein B."/>
            <person name="Zhou S."/>
        </authorList>
    </citation>
    <scope>NUCLEOTIDE SEQUENCE [LARGE SCALE GENOMIC DNA]</scope>
    <source>
        <strain evidence="7 8">NT</strain>
    </source>
</reference>
<accession>A0Q2W7</accession>
<dbReference type="GO" id="GO:0005829">
    <property type="term" value="C:cytosol"/>
    <property type="evidence" value="ECO:0007669"/>
    <property type="project" value="TreeGrafter"/>
</dbReference>
<organism evidence="7 8">
    <name type="scientific">Clostridium novyi (strain NT)</name>
    <dbReference type="NCBI Taxonomy" id="386415"/>
    <lineage>
        <taxon>Bacteria</taxon>
        <taxon>Bacillati</taxon>
        <taxon>Bacillota</taxon>
        <taxon>Clostridia</taxon>
        <taxon>Eubacteriales</taxon>
        <taxon>Clostridiaceae</taxon>
        <taxon>Clostridium</taxon>
    </lineage>
</organism>
<evidence type="ECO:0000256" key="2">
    <source>
        <dbReference type="ARBA" id="ARBA00023239"/>
    </source>
</evidence>
<dbReference type="PROSITE" id="PS00850">
    <property type="entry name" value="GLY_RADICAL_1"/>
    <property type="match status" value="1"/>
</dbReference>
<dbReference type="GO" id="GO:0016829">
    <property type="term" value="F:lyase activity"/>
    <property type="evidence" value="ECO:0007669"/>
    <property type="project" value="UniProtKB-KW"/>
</dbReference>
<dbReference type="PANTHER" id="PTHR43641:SF2">
    <property type="entry name" value="DEHYDRATASE YBIW-RELATED"/>
    <property type="match status" value="1"/>
</dbReference>
<evidence type="ECO:0000313" key="8">
    <source>
        <dbReference type="Proteomes" id="UP000008220"/>
    </source>
</evidence>
<name>A0Q2W7_CLONN</name>
<dbReference type="EC" id="2.3.1.54" evidence="7"/>
<keyword evidence="7" id="KW-0012">Acyltransferase</keyword>
<dbReference type="PIRSF" id="PIRSF000379">
    <property type="entry name" value="For_Ac_trans_1"/>
    <property type="match status" value="1"/>
</dbReference>
<dbReference type="RefSeq" id="WP_011722951.1">
    <property type="nucleotide sequence ID" value="NC_008593.1"/>
</dbReference>
<feature type="domain" description="PFL" evidence="6">
    <location>
        <begin position="15"/>
        <end position="723"/>
    </location>
</feature>
<dbReference type="InterPro" id="IPR004184">
    <property type="entry name" value="PFL_dom"/>
</dbReference>
<dbReference type="CDD" id="cd01677">
    <property type="entry name" value="PFL2_DhaB_BssA"/>
    <property type="match status" value="1"/>
</dbReference>
<dbReference type="Proteomes" id="UP000008220">
    <property type="component" value="Chromosome"/>
</dbReference>
<dbReference type="Pfam" id="PF01228">
    <property type="entry name" value="Gly_radical"/>
    <property type="match status" value="1"/>
</dbReference>
<evidence type="ECO:0000256" key="4">
    <source>
        <dbReference type="PROSITE-ProRule" id="PRU00493"/>
    </source>
</evidence>
<evidence type="ECO:0000256" key="3">
    <source>
        <dbReference type="PIRSR" id="PIRSR000379-2"/>
    </source>
</evidence>
<dbReference type="KEGG" id="cno:NT01CX_0498"/>